<dbReference type="EMBL" id="MRTP01000005">
    <property type="protein sequence ID" value="OMF53032.1"/>
    <property type="molecule type" value="Genomic_DNA"/>
</dbReference>
<accession>A0A1R1EMS2</accession>
<organism evidence="3 4">
    <name type="scientific">Paenibacillus rhizosphaerae</name>
    <dbReference type="NCBI Taxonomy" id="297318"/>
    <lineage>
        <taxon>Bacteria</taxon>
        <taxon>Bacillati</taxon>
        <taxon>Bacillota</taxon>
        <taxon>Bacilli</taxon>
        <taxon>Bacillales</taxon>
        <taxon>Paenibacillaceae</taxon>
        <taxon>Paenibacillus</taxon>
    </lineage>
</organism>
<evidence type="ECO:0000256" key="2">
    <source>
        <dbReference type="SAM" id="SignalP"/>
    </source>
</evidence>
<keyword evidence="4" id="KW-1185">Reference proteome</keyword>
<feature type="compositionally biased region" description="Basic and acidic residues" evidence="1">
    <location>
        <begin position="180"/>
        <end position="191"/>
    </location>
</feature>
<name>A0A1R1EMS2_9BACL</name>
<dbReference type="STRING" id="297318.BK138_19145"/>
<comment type="caution">
    <text evidence="3">The sequence shown here is derived from an EMBL/GenBank/DDBJ whole genome shotgun (WGS) entry which is preliminary data.</text>
</comment>
<proteinExistence type="predicted"/>
<reference evidence="3 4" key="1">
    <citation type="submission" date="2016-11" db="EMBL/GenBank/DDBJ databases">
        <title>Paenibacillus species isolates.</title>
        <authorList>
            <person name="Beno S.M."/>
        </authorList>
    </citation>
    <scope>NUCLEOTIDE SEQUENCE [LARGE SCALE GENOMIC DNA]</scope>
    <source>
        <strain evidence="3 4">FSL R5-0378</strain>
    </source>
</reference>
<evidence type="ECO:0000256" key="1">
    <source>
        <dbReference type="SAM" id="MobiDB-lite"/>
    </source>
</evidence>
<dbReference type="RefSeq" id="WP_076171970.1">
    <property type="nucleotide sequence ID" value="NZ_MRTP01000005.1"/>
</dbReference>
<dbReference type="PROSITE" id="PS51257">
    <property type="entry name" value="PROKAR_LIPOPROTEIN"/>
    <property type="match status" value="1"/>
</dbReference>
<dbReference type="AlphaFoldDB" id="A0A1R1EMS2"/>
<dbReference type="Proteomes" id="UP000187172">
    <property type="component" value="Unassembled WGS sequence"/>
</dbReference>
<feature type="signal peptide" evidence="2">
    <location>
        <begin position="1"/>
        <end position="30"/>
    </location>
</feature>
<evidence type="ECO:0000313" key="3">
    <source>
        <dbReference type="EMBL" id="OMF53032.1"/>
    </source>
</evidence>
<feature type="chain" id="PRO_5012073844" evidence="2">
    <location>
        <begin position="31"/>
        <end position="191"/>
    </location>
</feature>
<evidence type="ECO:0000313" key="4">
    <source>
        <dbReference type="Proteomes" id="UP000187172"/>
    </source>
</evidence>
<sequence>MIKIQTRLVMVPIVLYAICLLIGCSQATSASPGPPWFHSAEQAVEYGLHEEQVERSDVLTTITVDGEELIFYEKYGAFGVGGVNEGSRGYQWYRLSAYLNFEGEDTPYMTGGFTVQTAKGRNVNILAGKVFDPKITSMTVKGNNEAQELSVTGHSRFFFMVHQSPFSELEVTPGSAEGAAKMEERKEPIDR</sequence>
<feature type="region of interest" description="Disordered" evidence="1">
    <location>
        <begin position="170"/>
        <end position="191"/>
    </location>
</feature>
<gene>
    <name evidence="3" type="ORF">BK138_19145</name>
</gene>
<keyword evidence="2" id="KW-0732">Signal</keyword>
<protein>
    <submittedName>
        <fullName evidence="3">Uncharacterized protein</fullName>
    </submittedName>
</protein>